<dbReference type="SUPFAM" id="SSF52540">
    <property type="entry name" value="P-loop containing nucleoside triphosphate hydrolases"/>
    <property type="match status" value="1"/>
</dbReference>
<dbReference type="Proteomes" id="UP000054630">
    <property type="component" value="Unassembled WGS sequence"/>
</dbReference>
<dbReference type="AlphaFoldDB" id="A0A0V0RHF9"/>
<organism evidence="2 3">
    <name type="scientific">Trichinella nelsoni</name>
    <dbReference type="NCBI Taxonomy" id="6336"/>
    <lineage>
        <taxon>Eukaryota</taxon>
        <taxon>Metazoa</taxon>
        <taxon>Ecdysozoa</taxon>
        <taxon>Nematoda</taxon>
        <taxon>Enoplea</taxon>
        <taxon>Dorylaimia</taxon>
        <taxon>Trichinellida</taxon>
        <taxon>Trichinellidae</taxon>
        <taxon>Trichinella</taxon>
    </lineage>
</organism>
<evidence type="ECO:0000313" key="3">
    <source>
        <dbReference type="Proteomes" id="UP000054630"/>
    </source>
</evidence>
<name>A0A0V0RHF9_9BILA</name>
<sequence>MRNSDLNIPILLVGSKSDLNAESRISVDQEQQRMANWNFNYVETSANSRSSVDKKDSIGTDRNYTDAEYVWLLKNKKAMLKINAGSGNIPESVILLEPRDLPSNVVPTPPENFQNRAENVKA</sequence>
<accession>A0A0V0RHF9</accession>
<dbReference type="Pfam" id="PF00071">
    <property type="entry name" value="Ras"/>
    <property type="match status" value="1"/>
</dbReference>
<feature type="region of interest" description="Disordered" evidence="1">
    <location>
        <begin position="103"/>
        <end position="122"/>
    </location>
</feature>
<feature type="compositionally biased region" description="Polar residues" evidence="1">
    <location>
        <begin position="111"/>
        <end position="122"/>
    </location>
</feature>
<dbReference type="EMBL" id="JYDL01000180">
    <property type="protein sequence ID" value="KRX13890.1"/>
    <property type="molecule type" value="Genomic_DNA"/>
</dbReference>
<dbReference type="GO" id="GO:0003924">
    <property type="term" value="F:GTPase activity"/>
    <property type="evidence" value="ECO:0007669"/>
    <property type="project" value="InterPro"/>
</dbReference>
<keyword evidence="3" id="KW-1185">Reference proteome</keyword>
<gene>
    <name evidence="2" type="primary">RALA</name>
    <name evidence="2" type="ORF">T07_10170</name>
</gene>
<reference evidence="2 3" key="1">
    <citation type="submission" date="2015-01" db="EMBL/GenBank/DDBJ databases">
        <title>Evolution of Trichinella species and genotypes.</title>
        <authorList>
            <person name="Korhonen P.K."/>
            <person name="Edoardo P."/>
            <person name="Giuseppe L.R."/>
            <person name="Gasser R.B."/>
        </authorList>
    </citation>
    <scope>NUCLEOTIDE SEQUENCE [LARGE SCALE GENOMIC DNA]</scope>
    <source>
        <strain evidence="2">ISS37</strain>
    </source>
</reference>
<dbReference type="Gene3D" id="3.40.50.300">
    <property type="entry name" value="P-loop containing nucleotide triphosphate hydrolases"/>
    <property type="match status" value="1"/>
</dbReference>
<dbReference type="STRING" id="6336.A0A0V0RHF9"/>
<evidence type="ECO:0000256" key="1">
    <source>
        <dbReference type="SAM" id="MobiDB-lite"/>
    </source>
</evidence>
<evidence type="ECO:0000313" key="2">
    <source>
        <dbReference type="EMBL" id="KRX13890.1"/>
    </source>
</evidence>
<dbReference type="InterPro" id="IPR001806">
    <property type="entry name" value="Small_GTPase"/>
</dbReference>
<protein>
    <submittedName>
        <fullName evidence="2">Ras-related protein Ral-A</fullName>
    </submittedName>
</protein>
<dbReference type="InterPro" id="IPR027417">
    <property type="entry name" value="P-loop_NTPase"/>
</dbReference>
<dbReference type="OrthoDB" id="25818at2759"/>
<comment type="caution">
    <text evidence="2">The sequence shown here is derived from an EMBL/GenBank/DDBJ whole genome shotgun (WGS) entry which is preliminary data.</text>
</comment>
<dbReference type="GO" id="GO:0005525">
    <property type="term" value="F:GTP binding"/>
    <property type="evidence" value="ECO:0007669"/>
    <property type="project" value="InterPro"/>
</dbReference>
<proteinExistence type="predicted"/>